<accession>E0UB06</accession>
<evidence type="ECO:0000259" key="5">
    <source>
        <dbReference type="Pfam" id="PF01385"/>
    </source>
</evidence>
<dbReference type="OrthoDB" id="442799at2"/>
<reference evidence="7" key="1">
    <citation type="journal article" date="2011" name="MBio">
        <title>Novel metabolic attributes of the genus Cyanothece, comprising a group of unicellular nitrogen-fixing Cyanobacteria.</title>
        <authorList>
            <person name="Bandyopadhyay A."/>
            <person name="Elvitigala T."/>
            <person name="Welsh E."/>
            <person name="Stockel J."/>
            <person name="Liberton M."/>
            <person name="Min H."/>
            <person name="Sherman L.A."/>
            <person name="Pakrasi H.B."/>
        </authorList>
    </citation>
    <scope>NUCLEOTIDE SEQUENCE [LARGE SCALE GENOMIC DNA]</scope>
    <source>
        <strain evidence="7">PCC 7822</strain>
    </source>
</reference>
<feature type="domain" description="Probable transposase IS891/IS1136/IS1341" evidence="5">
    <location>
        <begin position="174"/>
        <end position="282"/>
    </location>
</feature>
<evidence type="ECO:0000313" key="7">
    <source>
        <dbReference type="Proteomes" id="UP000008206"/>
    </source>
</evidence>
<gene>
    <name evidence="6" type="ordered locus">Cyan7822_3174</name>
</gene>
<evidence type="ECO:0000256" key="1">
    <source>
        <dbReference type="ARBA" id="ARBA00008761"/>
    </source>
</evidence>
<dbReference type="AlphaFoldDB" id="E0UB06"/>
<dbReference type="InterPro" id="IPR010095">
    <property type="entry name" value="Cas12f1-like_TNB"/>
</dbReference>
<comment type="similarity">
    <text evidence="1">In the C-terminal section; belongs to the transposase 35 family.</text>
</comment>
<dbReference type="GO" id="GO:0006310">
    <property type="term" value="P:DNA recombination"/>
    <property type="evidence" value="ECO:0007669"/>
    <property type="project" value="UniProtKB-KW"/>
</dbReference>
<evidence type="ECO:0000256" key="3">
    <source>
        <dbReference type="ARBA" id="ARBA00023125"/>
    </source>
</evidence>
<dbReference type="NCBIfam" id="NF040570">
    <property type="entry name" value="guided_TnpB"/>
    <property type="match status" value="1"/>
</dbReference>
<dbReference type="Proteomes" id="UP000008206">
    <property type="component" value="Chromosome"/>
</dbReference>
<keyword evidence="4" id="KW-0233">DNA recombination</keyword>
<dbReference type="GO" id="GO:0032196">
    <property type="term" value="P:transposition"/>
    <property type="evidence" value="ECO:0007669"/>
    <property type="project" value="UniProtKB-KW"/>
</dbReference>
<organism evidence="6 7">
    <name type="scientific">Gloeothece verrucosa (strain PCC 7822)</name>
    <name type="common">Cyanothece sp. (strain PCC 7822)</name>
    <dbReference type="NCBI Taxonomy" id="497965"/>
    <lineage>
        <taxon>Bacteria</taxon>
        <taxon>Bacillati</taxon>
        <taxon>Cyanobacteriota</taxon>
        <taxon>Cyanophyceae</taxon>
        <taxon>Oscillatoriophycideae</taxon>
        <taxon>Chroococcales</taxon>
        <taxon>Aphanothecaceae</taxon>
        <taxon>Gloeothece</taxon>
        <taxon>Gloeothece verrucosa</taxon>
    </lineage>
</organism>
<keyword evidence="3" id="KW-0238">DNA-binding</keyword>
<protein>
    <submittedName>
        <fullName evidence="6">Transposase, IS605 OrfB family</fullName>
    </submittedName>
</protein>
<dbReference type="EMBL" id="CP002198">
    <property type="protein sequence ID" value="ADN15128.1"/>
    <property type="molecule type" value="Genomic_DNA"/>
</dbReference>
<keyword evidence="7" id="KW-1185">Reference proteome</keyword>
<dbReference type="Pfam" id="PF01385">
    <property type="entry name" value="OrfB_IS605"/>
    <property type="match status" value="1"/>
</dbReference>
<evidence type="ECO:0000256" key="4">
    <source>
        <dbReference type="ARBA" id="ARBA00023172"/>
    </source>
</evidence>
<dbReference type="NCBIfam" id="TIGR01766">
    <property type="entry name" value="IS200/IS605 family accessory protein TnpB-like domain"/>
    <property type="match status" value="1"/>
</dbReference>
<keyword evidence="2" id="KW-0815">Transposition</keyword>
<evidence type="ECO:0000313" key="6">
    <source>
        <dbReference type="EMBL" id="ADN15128.1"/>
    </source>
</evidence>
<dbReference type="GO" id="GO:0003677">
    <property type="term" value="F:DNA binding"/>
    <property type="evidence" value="ECO:0007669"/>
    <property type="project" value="UniProtKB-KW"/>
</dbReference>
<dbReference type="HOGENOM" id="CLU_032903_16_0_3"/>
<dbReference type="KEGG" id="cyj:Cyan7822_3174"/>
<dbReference type="RefSeq" id="WP_013323221.1">
    <property type="nucleotide sequence ID" value="NC_014501.1"/>
</dbReference>
<dbReference type="eggNOG" id="COG0675">
    <property type="taxonomic scope" value="Bacteria"/>
</dbReference>
<sequence length="409" mass="47164">MYGCQQILINSPPHVMAILEYVCSEANKLYNCGLYYARQIYFKTHQYIGKYTLDKELKSNLHFKALRSCVAQQTLRSVYEGMTSYRKLLAMWRKGELVNKPKFPNYRKAGLYQVAYPKQWLKLVDNEIKFSLGKQVKAWFKLDSFSLPMPSNLLFEDIKEVRIIPRNLCFYAEFVYQLETRDKGLNQDNVLGIDPGLNNWLTCVSNVGTSFIIDGKHLKSVNRWYNKQASTLKEGKPQGFWSNNLARITEKRNRQMRDAVNKTARLIVNHCLDNNIGTIVFGWNQEVKKEVNLGKKNNQSFVSIPTARLKNRIAQLSELYGIKFIETEESYTSKASFLDDDIIPVFGEKPEGWKSSGRRTKRGLFRTANNWYINADCNGAGNIIRKVATTLNLDLSRVNRGVLTVRFVG</sequence>
<proteinExistence type="inferred from homology"/>
<dbReference type="STRING" id="497965.Cyan7822_3174"/>
<dbReference type="InterPro" id="IPR001959">
    <property type="entry name" value="Transposase"/>
</dbReference>
<name>E0UB06_GLOV7</name>
<evidence type="ECO:0000256" key="2">
    <source>
        <dbReference type="ARBA" id="ARBA00022578"/>
    </source>
</evidence>